<dbReference type="InterPro" id="IPR044824">
    <property type="entry name" value="MAIN-like"/>
</dbReference>
<evidence type="ECO:0000256" key="2">
    <source>
        <dbReference type="SAM" id="MobiDB-lite"/>
    </source>
</evidence>
<name>A0A5H2XU14_PRUDU</name>
<protein>
    <submittedName>
        <fullName evidence="3">Autoinhibited Ca2+-ATPase 11</fullName>
    </submittedName>
</protein>
<proteinExistence type="predicted"/>
<feature type="coiled-coil region" evidence="1">
    <location>
        <begin position="453"/>
        <end position="482"/>
    </location>
</feature>
<sequence length="821" mass="91028">MGSINRDENLLAAALCFWNSANNIFDFRVGPMAPTLLDMAQIFGFRPHGRPVDAVGDYHRRKNQEKVVTPFTISPATINQNCSFSNYLKKFSAEKDKDQQHTLRHLEEALHNHTDVGLGPTVLAHLFKNLYTATLENPLNLSAPGAFWMIQIWLQALYKKVGSSVASGDQKAYPWFQTGFRLFEKEPEDEAARTDFRKNFLSITLPRDLPHGGGKPPNYHLGAEVYHPNFCARQLGCPQLIPLKSYRSCNRACSWRDVDDLEVHKDARCAVNKINNSTDALYPSWEPNSCSSADFDAWWKARFQGLPTSVTALKVLFDGWENWLIFADGDAKAHMVQTIKDINAQIVEDPSLTTNVGGQSVQAGRVIGRDLELPSADEEDEVQVEQTPAEAALSGRRKRKGLLPPGQNHAAWHFAGSPSPPPTKLKKLKKRSEVEYVATEETAAAPVTTSGTDEELREAFEEVEQEKELEELEEKAMAENSSNRREYCLGAEAIRGPSAELTSSELALFEDAEAEHSTAVPEAEDQVERSVPDPVDQAELSVVVPEAEVGTTAVAPVVVVEVPKAAGALAVMTSLLKPPIVAMPIHSLPGSSTTASFADPELEEFEAMDLDAQLDRLEKLSSPPSRAKSRVVEEAMERLKIWQSTELEFDQDKGALDQLMKDLDLLHRQNMAPKPILEMGLSLARDVLNLHDRYEDLRPTFKTSEFCKATHEANLADFARQKAELDQMVAGYKEARATADKLEKQIEELQKQLAECREVQNSLGAGLSSKTKATFLVQSMVAASRPALEIAEASIHQGVLLQKELSVKKANLQETLRKLGF</sequence>
<evidence type="ECO:0000256" key="1">
    <source>
        <dbReference type="SAM" id="Coils"/>
    </source>
</evidence>
<dbReference type="EMBL" id="AP021782">
    <property type="protein sequence ID" value="BBN70192.1"/>
    <property type="molecule type" value="Genomic_DNA"/>
</dbReference>
<dbReference type="GO" id="GO:0010073">
    <property type="term" value="P:meristem maintenance"/>
    <property type="evidence" value="ECO:0007669"/>
    <property type="project" value="InterPro"/>
</dbReference>
<accession>A0A5H2XU14</accession>
<organism evidence="3">
    <name type="scientific">Prunus dulcis</name>
    <name type="common">Almond</name>
    <name type="synonym">Amygdalus dulcis</name>
    <dbReference type="NCBI Taxonomy" id="3755"/>
    <lineage>
        <taxon>Eukaryota</taxon>
        <taxon>Viridiplantae</taxon>
        <taxon>Streptophyta</taxon>
        <taxon>Embryophyta</taxon>
        <taxon>Tracheophyta</taxon>
        <taxon>Spermatophyta</taxon>
        <taxon>Magnoliopsida</taxon>
        <taxon>eudicotyledons</taxon>
        <taxon>Gunneridae</taxon>
        <taxon>Pentapetalae</taxon>
        <taxon>rosids</taxon>
        <taxon>fabids</taxon>
        <taxon>Rosales</taxon>
        <taxon>Rosaceae</taxon>
        <taxon>Amygdaloideae</taxon>
        <taxon>Amygdaleae</taxon>
        <taxon>Prunus</taxon>
    </lineage>
</organism>
<dbReference type="PANTHER" id="PTHR46033">
    <property type="entry name" value="PROTEIN MAIN-LIKE 2"/>
    <property type="match status" value="1"/>
</dbReference>
<dbReference type="AlphaFoldDB" id="A0A5H2XU14"/>
<keyword evidence="1" id="KW-0175">Coiled coil</keyword>
<dbReference type="PANTHER" id="PTHR46033:SF65">
    <property type="entry name" value="AMINOTRANSFERASE-LIKE PLANT MOBILE DOMAIN-CONTAINING PROTEIN"/>
    <property type="match status" value="1"/>
</dbReference>
<gene>
    <name evidence="3" type="ORF">Prudu_1445S000500</name>
</gene>
<feature type="coiled-coil region" evidence="1">
    <location>
        <begin position="725"/>
        <end position="762"/>
    </location>
</feature>
<reference evidence="3" key="1">
    <citation type="journal article" date="2019" name="Science">
        <title>Mutation of a bHLH transcription factor allowed almond domestication.</title>
        <authorList>
            <person name="Sanchez-Perez R."/>
            <person name="Pavan S."/>
            <person name="Mazzeo R."/>
            <person name="Moldovan C."/>
            <person name="Aiese Cigliano R."/>
            <person name="Del Cueto J."/>
            <person name="Ricciardi F."/>
            <person name="Lotti C."/>
            <person name="Ricciardi L."/>
            <person name="Dicenta F."/>
            <person name="Lopez-Marques R.L."/>
            <person name="Lindberg Moller B."/>
        </authorList>
    </citation>
    <scope>NUCLEOTIDE SEQUENCE</scope>
</reference>
<evidence type="ECO:0000313" key="3">
    <source>
        <dbReference type="EMBL" id="BBN70192.1"/>
    </source>
</evidence>
<feature type="region of interest" description="Disordered" evidence="2">
    <location>
        <begin position="374"/>
        <end position="431"/>
    </location>
</feature>